<protein>
    <submittedName>
        <fullName evidence="2">Uncharacterized protein</fullName>
    </submittedName>
</protein>
<gene>
    <name evidence="2" type="ORF">HNR53_003364</name>
</gene>
<dbReference type="AlphaFoldDB" id="A0A7X0HTQ8"/>
<keyword evidence="1" id="KW-0472">Membrane</keyword>
<evidence type="ECO:0000256" key="1">
    <source>
        <dbReference type="SAM" id="Phobius"/>
    </source>
</evidence>
<dbReference type="Proteomes" id="UP000531594">
    <property type="component" value="Unassembled WGS sequence"/>
</dbReference>
<evidence type="ECO:0000313" key="3">
    <source>
        <dbReference type="Proteomes" id="UP000531594"/>
    </source>
</evidence>
<proteinExistence type="predicted"/>
<dbReference type="EMBL" id="JACHGK010000013">
    <property type="protein sequence ID" value="MBB6446700.1"/>
    <property type="molecule type" value="Genomic_DNA"/>
</dbReference>
<keyword evidence="1" id="KW-1133">Transmembrane helix</keyword>
<accession>A0A7X0HTQ8</accession>
<dbReference type="RefSeq" id="WP_377802165.1">
    <property type="nucleotide sequence ID" value="NZ_JBHLZA010000051.1"/>
</dbReference>
<keyword evidence="3" id="KW-1185">Reference proteome</keyword>
<keyword evidence="1" id="KW-0812">Transmembrane</keyword>
<organism evidence="2 3">
    <name type="scientific">Bacillus benzoevorans</name>
    <dbReference type="NCBI Taxonomy" id="1456"/>
    <lineage>
        <taxon>Bacteria</taxon>
        <taxon>Bacillati</taxon>
        <taxon>Bacillota</taxon>
        <taxon>Bacilli</taxon>
        <taxon>Bacillales</taxon>
        <taxon>Bacillaceae</taxon>
        <taxon>Bacillus</taxon>
    </lineage>
</organism>
<evidence type="ECO:0000313" key="2">
    <source>
        <dbReference type="EMBL" id="MBB6446700.1"/>
    </source>
</evidence>
<name>A0A7X0HTQ8_9BACI</name>
<comment type="caution">
    <text evidence="2">The sequence shown here is derived from an EMBL/GenBank/DDBJ whole genome shotgun (WGS) entry which is preliminary data.</text>
</comment>
<sequence>MKVKRRNVWTLLVGITLCVAIIILSILYFPRTLLIDFLLYEDQPEKADVIILISCRVCGQSIINKCIVLWQHSRRR</sequence>
<reference evidence="2 3" key="1">
    <citation type="submission" date="2020-08" db="EMBL/GenBank/DDBJ databases">
        <title>Genomic Encyclopedia of Type Strains, Phase IV (KMG-IV): sequencing the most valuable type-strain genomes for metagenomic binning, comparative biology and taxonomic classification.</title>
        <authorList>
            <person name="Goeker M."/>
        </authorList>
    </citation>
    <scope>NUCLEOTIDE SEQUENCE [LARGE SCALE GENOMIC DNA]</scope>
    <source>
        <strain evidence="2 3">DSM 5391</strain>
    </source>
</reference>
<feature type="transmembrane region" description="Helical" evidence="1">
    <location>
        <begin position="7"/>
        <end position="29"/>
    </location>
</feature>